<sequence>MAKASVLAFLGILCFAANSVGQAVPTYQPKVDARSVSVIHQDQLEFKDLNKNQTLDVYEDWRQSVDARVADLLRQMTLEEKVGMLLINTLNAEEYGKVSERAVDFIEKEKMTRFIFRNSVSQSPVRTGGPGNGFAGVQITPYEAAQFMNAVQEIAENSRLGIPLMFKSNARNHMDYDARAGINVESGAFSAWPKESGLAATRDLGLIADFAKTMAEEWTSIGLRGMYGYMADLSTEPRWYRVHETFTEDSKLASEIITVLIKNLQGESLNSKSVALTIKHFPGGGPQEGGGDPHYDFGKNQAYPADMFDYHVEPFKAAIEAGASSIMAYYGIPVGQPYLPNTVGMAFSKGILTELLREKLGFQGYVNSDTGIIGDRAWGLEDKTVEEQILIAIEAGTDILSGFNNNQQLLELVNSGKLPEERVALSVKRLLREQFELGLFENPFVDPNRAAYLIGNPSFQRKADLAQRKSIVLLQNKNVLPLAKPEGKDSLRVFTMGVNPSLFKERSWTAVKAFSGDYDASKGEKMKLPAEDIDYAIVRVHVSNERAADRMFGGALPDELDLLAFSDMAKSKSWKISPSLEDIQAIMEKVGPGKTVLSIDFRQPYVLDEASGILNSGVILATFGVSDAAVMDILTGKFKPTGKLPFALANNPEAIKTQDPDAPGYPEKDTLFPFGFGLEY</sequence>
<feature type="domain" description="Glycoside hydrolase family 3 N-terminal" evidence="8">
    <location>
        <begin position="141"/>
        <end position="432"/>
    </location>
</feature>
<feature type="domain" description="Glycoside hydrolase family 3 C-terminal" evidence="9">
    <location>
        <begin position="471"/>
        <end position="680"/>
    </location>
</feature>
<comment type="caution">
    <text evidence="10">The sequence shown here is derived from an EMBL/GenBank/DDBJ whole genome shotgun (WGS) entry which is preliminary data.</text>
</comment>
<name>A0ABS3BRM5_9BACT</name>
<evidence type="ECO:0000256" key="2">
    <source>
        <dbReference type="ARBA" id="ARBA00005336"/>
    </source>
</evidence>
<protein>
    <recommendedName>
        <fullName evidence="3">beta-glucosidase</fullName>
        <ecNumber evidence="3">3.2.1.21</ecNumber>
    </recommendedName>
</protein>
<feature type="chain" id="PRO_5047407864" description="beta-glucosidase" evidence="7">
    <location>
        <begin position="20"/>
        <end position="680"/>
    </location>
</feature>
<dbReference type="InterPro" id="IPR036962">
    <property type="entry name" value="Glyco_hydro_3_N_sf"/>
</dbReference>
<dbReference type="EC" id="3.2.1.21" evidence="3"/>
<evidence type="ECO:0000256" key="1">
    <source>
        <dbReference type="ARBA" id="ARBA00000448"/>
    </source>
</evidence>
<dbReference type="InterPro" id="IPR051915">
    <property type="entry name" value="Cellulose_Degrad_GH3"/>
</dbReference>
<feature type="signal peptide" evidence="7">
    <location>
        <begin position="1"/>
        <end position="19"/>
    </location>
</feature>
<dbReference type="SUPFAM" id="SSF52279">
    <property type="entry name" value="Beta-D-glucan exohydrolase, C-terminal domain"/>
    <property type="match status" value="1"/>
</dbReference>
<evidence type="ECO:0000259" key="8">
    <source>
        <dbReference type="Pfam" id="PF00933"/>
    </source>
</evidence>
<dbReference type="Pfam" id="PF00933">
    <property type="entry name" value="Glyco_hydro_3"/>
    <property type="match status" value="1"/>
</dbReference>
<organism evidence="10 11">
    <name type="scientific">Algoriphagus aestuariicola</name>
    <dbReference type="NCBI Taxonomy" id="1852016"/>
    <lineage>
        <taxon>Bacteria</taxon>
        <taxon>Pseudomonadati</taxon>
        <taxon>Bacteroidota</taxon>
        <taxon>Cytophagia</taxon>
        <taxon>Cytophagales</taxon>
        <taxon>Cyclobacteriaceae</taxon>
        <taxon>Algoriphagus</taxon>
    </lineage>
</organism>
<evidence type="ECO:0000259" key="9">
    <source>
        <dbReference type="Pfam" id="PF01915"/>
    </source>
</evidence>
<evidence type="ECO:0000256" key="6">
    <source>
        <dbReference type="ARBA" id="ARBA00023295"/>
    </source>
</evidence>
<dbReference type="Gene3D" id="3.20.20.300">
    <property type="entry name" value="Glycoside hydrolase, family 3, N-terminal domain"/>
    <property type="match status" value="1"/>
</dbReference>
<keyword evidence="6" id="KW-0326">Glycosidase</keyword>
<evidence type="ECO:0000256" key="5">
    <source>
        <dbReference type="ARBA" id="ARBA00022801"/>
    </source>
</evidence>
<dbReference type="Proteomes" id="UP000664698">
    <property type="component" value="Unassembled WGS sequence"/>
</dbReference>
<comment type="similarity">
    <text evidence="2">Belongs to the glycosyl hydrolase 3 family.</text>
</comment>
<evidence type="ECO:0000256" key="3">
    <source>
        <dbReference type="ARBA" id="ARBA00012744"/>
    </source>
</evidence>
<accession>A0ABS3BRM5</accession>
<keyword evidence="4 7" id="KW-0732">Signal</keyword>
<dbReference type="InterPro" id="IPR001764">
    <property type="entry name" value="Glyco_hydro_3_N"/>
</dbReference>
<evidence type="ECO:0000256" key="7">
    <source>
        <dbReference type="SAM" id="SignalP"/>
    </source>
</evidence>
<dbReference type="Pfam" id="PF01915">
    <property type="entry name" value="Glyco_hydro_3_C"/>
    <property type="match status" value="1"/>
</dbReference>
<dbReference type="PANTHER" id="PTHR30620">
    <property type="entry name" value="PERIPLASMIC BETA-GLUCOSIDASE-RELATED"/>
    <property type="match status" value="1"/>
</dbReference>
<gene>
    <name evidence="10" type="ORF">J0A67_11545</name>
</gene>
<dbReference type="InterPro" id="IPR036881">
    <property type="entry name" value="Glyco_hydro_3_C_sf"/>
</dbReference>
<dbReference type="InterPro" id="IPR002772">
    <property type="entry name" value="Glyco_hydro_3_C"/>
</dbReference>
<evidence type="ECO:0000313" key="11">
    <source>
        <dbReference type="Proteomes" id="UP000664698"/>
    </source>
</evidence>
<proteinExistence type="inferred from homology"/>
<dbReference type="RefSeq" id="WP_206569484.1">
    <property type="nucleotide sequence ID" value="NZ_JAFKCW010000002.1"/>
</dbReference>
<comment type="catalytic activity">
    <reaction evidence="1">
        <text>Hydrolysis of terminal, non-reducing beta-D-glucosyl residues with release of beta-D-glucose.</text>
        <dbReference type="EC" id="3.2.1.21"/>
    </reaction>
</comment>
<dbReference type="InterPro" id="IPR017853">
    <property type="entry name" value="GH"/>
</dbReference>
<dbReference type="EMBL" id="JAFKCW010000002">
    <property type="protein sequence ID" value="MBN7801499.1"/>
    <property type="molecule type" value="Genomic_DNA"/>
</dbReference>
<keyword evidence="5 10" id="KW-0378">Hydrolase</keyword>
<dbReference type="SUPFAM" id="SSF51445">
    <property type="entry name" value="(Trans)glycosidases"/>
    <property type="match status" value="1"/>
</dbReference>
<dbReference type="GO" id="GO:0016787">
    <property type="term" value="F:hydrolase activity"/>
    <property type="evidence" value="ECO:0007669"/>
    <property type="project" value="UniProtKB-KW"/>
</dbReference>
<keyword evidence="11" id="KW-1185">Reference proteome</keyword>
<dbReference type="Gene3D" id="3.40.50.1700">
    <property type="entry name" value="Glycoside hydrolase family 3 C-terminal domain"/>
    <property type="match status" value="1"/>
</dbReference>
<evidence type="ECO:0000313" key="10">
    <source>
        <dbReference type="EMBL" id="MBN7801499.1"/>
    </source>
</evidence>
<dbReference type="PANTHER" id="PTHR30620:SF16">
    <property type="entry name" value="LYSOSOMAL BETA GLUCOSIDASE"/>
    <property type="match status" value="1"/>
</dbReference>
<evidence type="ECO:0000256" key="4">
    <source>
        <dbReference type="ARBA" id="ARBA00022729"/>
    </source>
</evidence>
<dbReference type="PRINTS" id="PR00133">
    <property type="entry name" value="GLHYDRLASE3"/>
</dbReference>
<reference evidence="10 11" key="1">
    <citation type="submission" date="2021-03" db="EMBL/GenBank/DDBJ databases">
        <title>novel species isolated from a fishpond in China.</title>
        <authorList>
            <person name="Lu H."/>
            <person name="Cai Z."/>
        </authorList>
    </citation>
    <scope>NUCLEOTIDE SEQUENCE [LARGE SCALE GENOMIC DNA]</scope>
    <source>
        <strain evidence="10 11">JCM 31546</strain>
    </source>
</reference>